<gene>
    <name evidence="2" type="ORF">GGE12_001081</name>
</gene>
<dbReference type="EMBL" id="JACIGM010000002">
    <property type="protein sequence ID" value="MBB4273327.1"/>
    <property type="molecule type" value="Genomic_DNA"/>
</dbReference>
<evidence type="ECO:0000313" key="2">
    <source>
        <dbReference type="EMBL" id="MBB4273327.1"/>
    </source>
</evidence>
<accession>A0A7W6RIY5</accession>
<dbReference type="AlphaFoldDB" id="A0A7W6RIY5"/>
<evidence type="ECO:0000256" key="1">
    <source>
        <dbReference type="SAM" id="MobiDB-lite"/>
    </source>
</evidence>
<protein>
    <submittedName>
        <fullName evidence="2">Uncharacterized protein</fullName>
    </submittedName>
</protein>
<organism evidence="2 3">
    <name type="scientific">Rhizobium mongolense</name>
    <dbReference type="NCBI Taxonomy" id="57676"/>
    <lineage>
        <taxon>Bacteria</taxon>
        <taxon>Pseudomonadati</taxon>
        <taxon>Pseudomonadota</taxon>
        <taxon>Alphaproteobacteria</taxon>
        <taxon>Hyphomicrobiales</taxon>
        <taxon>Rhizobiaceae</taxon>
        <taxon>Rhizobium/Agrobacterium group</taxon>
        <taxon>Rhizobium</taxon>
    </lineage>
</organism>
<sequence>MTVAVGRVDQHLTLIDINLQFIGRLLERLQRTSYRNRSGAALWEPLRDRPQKSRSGRRSRRSSHIPDGSRIVVTLVCDCIDLGITRRHMI</sequence>
<evidence type="ECO:0000313" key="3">
    <source>
        <dbReference type="Proteomes" id="UP000533641"/>
    </source>
</evidence>
<dbReference type="Proteomes" id="UP000533641">
    <property type="component" value="Unassembled WGS sequence"/>
</dbReference>
<proteinExistence type="predicted"/>
<reference evidence="2 3" key="1">
    <citation type="submission" date="2020-08" db="EMBL/GenBank/DDBJ databases">
        <title>Genomic Encyclopedia of Type Strains, Phase IV (KMG-V): Genome sequencing to study the core and pangenomes of soil and plant-associated prokaryotes.</title>
        <authorList>
            <person name="Whitman W."/>
        </authorList>
    </citation>
    <scope>NUCLEOTIDE SEQUENCE [LARGE SCALE GENOMIC DNA]</scope>
    <source>
        <strain evidence="2 3">SEMIA 402</strain>
    </source>
</reference>
<name>A0A7W6RIY5_9HYPH</name>
<feature type="compositionally biased region" description="Basic residues" evidence="1">
    <location>
        <begin position="52"/>
        <end position="63"/>
    </location>
</feature>
<comment type="caution">
    <text evidence="2">The sequence shown here is derived from an EMBL/GenBank/DDBJ whole genome shotgun (WGS) entry which is preliminary data.</text>
</comment>
<feature type="region of interest" description="Disordered" evidence="1">
    <location>
        <begin position="45"/>
        <end position="65"/>
    </location>
</feature>